<comment type="catalytic activity">
    <reaction evidence="5">
        <text>L-threonyl-[protein] + ATP = O-phospho-L-threonyl-[protein] + ADP + H(+)</text>
        <dbReference type="Rhea" id="RHEA:46608"/>
        <dbReference type="Rhea" id="RHEA-COMP:11060"/>
        <dbReference type="Rhea" id="RHEA-COMP:11605"/>
        <dbReference type="ChEBI" id="CHEBI:15378"/>
        <dbReference type="ChEBI" id="CHEBI:30013"/>
        <dbReference type="ChEBI" id="CHEBI:30616"/>
        <dbReference type="ChEBI" id="CHEBI:61977"/>
        <dbReference type="ChEBI" id="CHEBI:456216"/>
        <dbReference type="EC" id="2.7.11.1"/>
    </reaction>
</comment>
<keyword evidence="7" id="KW-1133">Transmembrane helix</keyword>
<feature type="domain" description="Wall-associated receptor kinase C-terminal" evidence="9">
    <location>
        <begin position="223"/>
        <end position="273"/>
    </location>
</feature>
<dbReference type="Pfam" id="PF14380">
    <property type="entry name" value="WAK_assoc"/>
    <property type="match status" value="1"/>
</dbReference>
<proteinExistence type="predicted"/>
<dbReference type="Pfam" id="PF13947">
    <property type="entry name" value="GUB_WAK_bind"/>
    <property type="match status" value="1"/>
</dbReference>
<dbReference type="EC" id="2.7.11.1" evidence="2"/>
<dbReference type="PANTHER" id="PTHR33355:SF10">
    <property type="entry name" value="EGF-LIKE DOMAIN-CONTAINING PROTEIN"/>
    <property type="match status" value="1"/>
</dbReference>
<name>W9R1J0_9ROSA</name>
<comment type="catalytic activity">
    <reaction evidence="6">
        <text>L-seryl-[protein] + ATP = O-phospho-L-seryl-[protein] + ADP + H(+)</text>
        <dbReference type="Rhea" id="RHEA:17989"/>
        <dbReference type="Rhea" id="RHEA-COMP:9863"/>
        <dbReference type="Rhea" id="RHEA-COMP:11604"/>
        <dbReference type="ChEBI" id="CHEBI:15378"/>
        <dbReference type="ChEBI" id="CHEBI:29999"/>
        <dbReference type="ChEBI" id="CHEBI:30616"/>
        <dbReference type="ChEBI" id="CHEBI:83421"/>
        <dbReference type="ChEBI" id="CHEBI:456216"/>
        <dbReference type="EC" id="2.7.11.1"/>
    </reaction>
</comment>
<keyword evidence="7" id="KW-0812">Transmembrane</keyword>
<keyword evidence="7" id="KW-0472">Membrane</keyword>
<gene>
    <name evidence="10" type="ORF">L484_021052</name>
</gene>
<evidence type="ECO:0000256" key="5">
    <source>
        <dbReference type="ARBA" id="ARBA00047899"/>
    </source>
</evidence>
<accession>W9R1J0</accession>
<evidence type="ECO:0000256" key="7">
    <source>
        <dbReference type="SAM" id="Phobius"/>
    </source>
</evidence>
<dbReference type="GO" id="GO:0004674">
    <property type="term" value="F:protein serine/threonine kinase activity"/>
    <property type="evidence" value="ECO:0007669"/>
    <property type="project" value="UniProtKB-EC"/>
</dbReference>
<keyword evidence="4" id="KW-0325">Glycoprotein</keyword>
<dbReference type="PANTHER" id="PTHR33355">
    <property type="entry name" value="WALL-ASSOCIATED RECEPTOR KINASE CARBOXY-TERMINAL PROTEIN-RELATED"/>
    <property type="match status" value="1"/>
</dbReference>
<evidence type="ECO:0000313" key="10">
    <source>
        <dbReference type="EMBL" id="EXB63781.1"/>
    </source>
</evidence>
<evidence type="ECO:0000256" key="1">
    <source>
        <dbReference type="ARBA" id="ARBA00004167"/>
    </source>
</evidence>
<comment type="subcellular location">
    <subcellularLocation>
        <location evidence="1">Membrane</location>
        <topology evidence="1">Single-pass membrane protein</topology>
    </subcellularLocation>
</comment>
<evidence type="ECO:0000256" key="6">
    <source>
        <dbReference type="ARBA" id="ARBA00048679"/>
    </source>
</evidence>
<keyword evidence="3" id="KW-0732">Signal</keyword>
<dbReference type="InterPro" id="IPR025287">
    <property type="entry name" value="WAK_GUB"/>
</dbReference>
<dbReference type="GO" id="GO:0016020">
    <property type="term" value="C:membrane"/>
    <property type="evidence" value="ECO:0007669"/>
    <property type="project" value="UniProtKB-SubCell"/>
</dbReference>
<feature type="transmembrane region" description="Helical" evidence="7">
    <location>
        <begin position="12"/>
        <end position="31"/>
    </location>
</feature>
<dbReference type="eggNOG" id="ENOG502QQRK">
    <property type="taxonomic scope" value="Eukaryota"/>
</dbReference>
<evidence type="ECO:0000313" key="11">
    <source>
        <dbReference type="Proteomes" id="UP000030645"/>
    </source>
</evidence>
<keyword evidence="11" id="KW-1185">Reference proteome</keyword>
<dbReference type="GO" id="GO:0030247">
    <property type="term" value="F:polysaccharide binding"/>
    <property type="evidence" value="ECO:0007669"/>
    <property type="project" value="InterPro"/>
</dbReference>
<evidence type="ECO:0000256" key="3">
    <source>
        <dbReference type="ARBA" id="ARBA00022729"/>
    </source>
</evidence>
<evidence type="ECO:0000256" key="2">
    <source>
        <dbReference type="ARBA" id="ARBA00012513"/>
    </source>
</evidence>
<evidence type="ECO:0000259" key="9">
    <source>
        <dbReference type="Pfam" id="PF14380"/>
    </source>
</evidence>
<dbReference type="Proteomes" id="UP000030645">
    <property type="component" value="Unassembled WGS sequence"/>
</dbReference>
<sequence length="344" mass="38158">MKLLQHSSSSKTTIIFTIMITIIFFIIPSLVSSQTCLRACGKLPLKYPFGSGPGCGDSRFQHYVTCNNDQQQLTFTTHTGSYPITAIDYSNQLLYISDPSISTCSCNQPSKGFGLDWDAPFTFADETIFALLGCSLDDSPIYRPNSDGNYNSSSSRAVPLCDKQALPICSFLYSCRAISPLNIPISTCCVYTPVDLGPSFDMDLEKLKCGSYSGFYSFNGRQSDPDSWKYGIALKYKFSVYNEFPSYCANCEKSFGYCGYTGAYNSFICNCPSGFNSTSYCFFGYNLGSRLPLQTEPFSEDPLSWERFPISEHPAHWIVGSSGRPVGLLGIRIRKLETQEVVCL</sequence>
<dbReference type="EMBL" id="KE344492">
    <property type="protein sequence ID" value="EXB63781.1"/>
    <property type="molecule type" value="Genomic_DNA"/>
</dbReference>
<evidence type="ECO:0000259" key="8">
    <source>
        <dbReference type="Pfam" id="PF13947"/>
    </source>
</evidence>
<reference evidence="11" key="1">
    <citation type="submission" date="2013-01" db="EMBL/GenBank/DDBJ databases">
        <title>Draft Genome Sequence of a Mulberry Tree, Morus notabilis C.K. Schneid.</title>
        <authorList>
            <person name="He N."/>
            <person name="Zhao S."/>
        </authorList>
    </citation>
    <scope>NUCLEOTIDE SEQUENCE</scope>
</reference>
<evidence type="ECO:0000256" key="4">
    <source>
        <dbReference type="ARBA" id="ARBA00023180"/>
    </source>
</evidence>
<protein>
    <recommendedName>
        <fullName evidence="2">non-specific serine/threonine protein kinase</fullName>
        <ecNumber evidence="2">2.7.11.1</ecNumber>
    </recommendedName>
</protein>
<dbReference type="AlphaFoldDB" id="W9R1J0"/>
<organism evidence="10 11">
    <name type="scientific">Morus notabilis</name>
    <dbReference type="NCBI Taxonomy" id="981085"/>
    <lineage>
        <taxon>Eukaryota</taxon>
        <taxon>Viridiplantae</taxon>
        <taxon>Streptophyta</taxon>
        <taxon>Embryophyta</taxon>
        <taxon>Tracheophyta</taxon>
        <taxon>Spermatophyta</taxon>
        <taxon>Magnoliopsida</taxon>
        <taxon>eudicotyledons</taxon>
        <taxon>Gunneridae</taxon>
        <taxon>Pentapetalae</taxon>
        <taxon>rosids</taxon>
        <taxon>fabids</taxon>
        <taxon>Rosales</taxon>
        <taxon>Moraceae</taxon>
        <taxon>Moreae</taxon>
        <taxon>Morus</taxon>
    </lineage>
</organism>
<dbReference type="InterPro" id="IPR032872">
    <property type="entry name" value="WAK_assoc_C"/>
</dbReference>
<dbReference type="STRING" id="981085.W9R1J0"/>
<feature type="domain" description="Wall-associated receptor kinase galacturonan-binding" evidence="8">
    <location>
        <begin position="36"/>
        <end position="98"/>
    </location>
</feature>